<keyword evidence="1" id="KW-0472">Membrane</keyword>
<keyword evidence="3" id="KW-1185">Reference proteome</keyword>
<dbReference type="AlphaFoldDB" id="A0A8J3QGF4"/>
<sequence length="359" mass="39175">MVPRLMLALGVIVWAVIMVLLTRRRRPVQPERLPLASADPVAEVLADARPVSRFAGEQLDVNDLRWMVSVEELELTDEGGCNTVVGLDDTVSSYAEVYDDGFADALSDQPGIEAVDHADREVVLVRSLLSLPDVQAAAIRALLAINADPQVPRERPMPAAAMNDLADSVAGIMAGHGFVGRLRMSPEHDQSYFDAHDRHGPSFYRLCAQDRLVQIIGLRSGIGYHNSDGTIVNVRVRFTIEVVEVAAIGAAGSSEPDGCQVVAGERILSAAYDPVPAKVESIEHMLVRKALPLCDSTTSRAAIVDRWVTGLPWHVPDMLSWQAADIAARWGFRKHARDLLKHTPGRHKQAAEVAARHHL</sequence>
<reference evidence="2" key="1">
    <citation type="submission" date="2021-01" db="EMBL/GenBank/DDBJ databases">
        <title>Whole genome shotgun sequence of Rhizocola hellebori NBRC 109834.</title>
        <authorList>
            <person name="Komaki H."/>
            <person name="Tamura T."/>
        </authorList>
    </citation>
    <scope>NUCLEOTIDE SEQUENCE</scope>
    <source>
        <strain evidence="2">NBRC 109834</strain>
    </source>
</reference>
<keyword evidence="1" id="KW-1133">Transmembrane helix</keyword>
<proteinExistence type="predicted"/>
<accession>A0A8J3QGF4</accession>
<gene>
    <name evidence="2" type="ORF">Rhe02_84620</name>
</gene>
<organism evidence="2 3">
    <name type="scientific">Rhizocola hellebori</name>
    <dbReference type="NCBI Taxonomy" id="1392758"/>
    <lineage>
        <taxon>Bacteria</taxon>
        <taxon>Bacillati</taxon>
        <taxon>Actinomycetota</taxon>
        <taxon>Actinomycetes</taxon>
        <taxon>Micromonosporales</taxon>
        <taxon>Micromonosporaceae</taxon>
        <taxon>Rhizocola</taxon>
    </lineage>
</organism>
<evidence type="ECO:0000256" key="1">
    <source>
        <dbReference type="SAM" id="Phobius"/>
    </source>
</evidence>
<comment type="caution">
    <text evidence="2">The sequence shown here is derived from an EMBL/GenBank/DDBJ whole genome shotgun (WGS) entry which is preliminary data.</text>
</comment>
<feature type="transmembrane region" description="Helical" evidence="1">
    <location>
        <begin position="6"/>
        <end position="22"/>
    </location>
</feature>
<keyword evidence="1" id="KW-0812">Transmembrane</keyword>
<dbReference type="EMBL" id="BONY01000093">
    <property type="protein sequence ID" value="GIH10395.1"/>
    <property type="molecule type" value="Genomic_DNA"/>
</dbReference>
<name>A0A8J3QGF4_9ACTN</name>
<evidence type="ECO:0000313" key="2">
    <source>
        <dbReference type="EMBL" id="GIH10395.1"/>
    </source>
</evidence>
<protein>
    <submittedName>
        <fullName evidence="2">Uncharacterized protein</fullName>
    </submittedName>
</protein>
<dbReference type="Proteomes" id="UP000612899">
    <property type="component" value="Unassembled WGS sequence"/>
</dbReference>
<evidence type="ECO:0000313" key="3">
    <source>
        <dbReference type="Proteomes" id="UP000612899"/>
    </source>
</evidence>